<dbReference type="RefSeq" id="WP_161726192.1">
    <property type="nucleotide sequence ID" value="NZ_JAAAXI010000030.1"/>
</dbReference>
<organism evidence="1 2">
    <name type="scientific">Microvirga arsenatis</name>
    <dbReference type="NCBI Taxonomy" id="2692265"/>
    <lineage>
        <taxon>Bacteria</taxon>
        <taxon>Pseudomonadati</taxon>
        <taxon>Pseudomonadota</taxon>
        <taxon>Alphaproteobacteria</taxon>
        <taxon>Hyphomicrobiales</taxon>
        <taxon>Methylobacteriaceae</taxon>
        <taxon>Microvirga</taxon>
    </lineage>
</organism>
<evidence type="ECO:0000313" key="1">
    <source>
        <dbReference type="EMBL" id="NBJ26984.1"/>
    </source>
</evidence>
<sequence>MQAVNLIGQLGDWLYLKKDNALFSSASRSALTVSWATLPERLGRALCRLLMVQRLAAPGEGHRLPERDGAGRQWIANLHSHVFRTQHAYALIDRSDRREIGVASADRMAFEGCSLA</sequence>
<keyword evidence="2" id="KW-1185">Reference proteome</keyword>
<evidence type="ECO:0000313" key="2">
    <source>
        <dbReference type="Proteomes" id="UP000818323"/>
    </source>
</evidence>
<protein>
    <submittedName>
        <fullName evidence="1">Uncharacterized protein</fullName>
    </submittedName>
</protein>
<name>A0ABW9Z2R9_9HYPH</name>
<proteinExistence type="predicted"/>
<dbReference type="EMBL" id="JAAAXJ010000023">
    <property type="protein sequence ID" value="NBJ26984.1"/>
    <property type="molecule type" value="Genomic_DNA"/>
</dbReference>
<accession>A0ABW9Z2R9</accession>
<comment type="caution">
    <text evidence="1">The sequence shown here is derived from an EMBL/GenBank/DDBJ whole genome shotgun (WGS) entry which is preliminary data.</text>
</comment>
<gene>
    <name evidence="1" type="ORF">GR303_21870</name>
</gene>
<reference evidence="1 2" key="1">
    <citation type="submission" date="2020-01" db="EMBL/GenBank/DDBJ databases">
        <title>Microvirga sp. nov., an arsenate reduction bacterium isolated from Tibet hotspring sediments.</title>
        <authorList>
            <person name="Yuan C.-G."/>
        </authorList>
    </citation>
    <scope>NUCLEOTIDE SEQUENCE [LARGE SCALE GENOMIC DNA]</scope>
    <source>
        <strain evidence="1 2">SYSU G3D203</strain>
    </source>
</reference>
<dbReference type="Proteomes" id="UP000818323">
    <property type="component" value="Unassembled WGS sequence"/>
</dbReference>